<evidence type="ECO:0000259" key="8">
    <source>
        <dbReference type="Pfam" id="PF01618"/>
    </source>
</evidence>
<feature type="domain" description="MotA/TolQ/ExbB proton channel" evidence="8">
    <location>
        <begin position="90"/>
        <end position="185"/>
    </location>
</feature>
<dbReference type="Pfam" id="PF01618">
    <property type="entry name" value="MotA_ExbB"/>
    <property type="match status" value="1"/>
</dbReference>
<protein>
    <submittedName>
        <fullName evidence="9">Putative transporter PduT</fullName>
    </submittedName>
</protein>
<dbReference type="GO" id="GO:0005886">
    <property type="term" value="C:plasma membrane"/>
    <property type="evidence" value="ECO:0007669"/>
    <property type="project" value="UniProtKB-SubCell"/>
</dbReference>
<dbReference type="PANTHER" id="PTHR30625:SF3">
    <property type="entry name" value="TOL-PAL SYSTEM PROTEIN TOLQ"/>
    <property type="match status" value="1"/>
</dbReference>
<gene>
    <name evidence="9" type="ORF">PAI11_00100</name>
</gene>
<dbReference type="InterPro" id="IPR002898">
    <property type="entry name" value="MotA_ExbB_proton_chnl"/>
</dbReference>
<evidence type="ECO:0000256" key="4">
    <source>
        <dbReference type="ARBA" id="ARBA00022989"/>
    </source>
</evidence>
<sequence>MAADRIGDALSGISSALAVPVQVAALLLLLLLAFELGRAAAEGWRRLRPGAPRLLELAGRALADPRQGRELARLAPTAIAGAALGAISDAVGTGNRDAVEQALADYELAVQRRLDRTRMLVRAGPAVGLMGTLIPLAPGLAALGRGDIAGLAADLRTAFAATVVGLLVGTVAFALTLARTRRATEDLAALERAVETAGAAPPTTVAPVVERAA</sequence>
<evidence type="ECO:0000256" key="2">
    <source>
        <dbReference type="ARBA" id="ARBA00022475"/>
    </source>
</evidence>
<evidence type="ECO:0000313" key="10">
    <source>
        <dbReference type="Proteomes" id="UP000005143"/>
    </source>
</evidence>
<keyword evidence="5 7" id="KW-0472">Membrane</keyword>
<comment type="similarity">
    <text evidence="6">Belongs to the exbB/tolQ family.</text>
</comment>
<dbReference type="GO" id="GO:0017038">
    <property type="term" value="P:protein import"/>
    <property type="evidence" value="ECO:0007669"/>
    <property type="project" value="TreeGrafter"/>
</dbReference>
<dbReference type="EMBL" id="AGUD01000003">
    <property type="protein sequence ID" value="EHN13009.1"/>
    <property type="molecule type" value="Genomic_DNA"/>
</dbReference>
<accession>H0DZQ5</accession>
<comment type="caution">
    <text evidence="9">The sequence shown here is derived from an EMBL/GenBank/DDBJ whole genome shotgun (WGS) entry which is preliminary data.</text>
</comment>
<feature type="transmembrane region" description="Helical" evidence="7">
    <location>
        <begin position="119"/>
        <end position="138"/>
    </location>
</feature>
<dbReference type="Proteomes" id="UP000005143">
    <property type="component" value="Unassembled WGS sequence"/>
</dbReference>
<evidence type="ECO:0000256" key="6">
    <source>
        <dbReference type="RuleBase" id="RU004057"/>
    </source>
</evidence>
<organism evidence="9 10">
    <name type="scientific">Patulibacter medicamentivorans</name>
    <dbReference type="NCBI Taxonomy" id="1097667"/>
    <lineage>
        <taxon>Bacteria</taxon>
        <taxon>Bacillati</taxon>
        <taxon>Actinomycetota</taxon>
        <taxon>Thermoleophilia</taxon>
        <taxon>Solirubrobacterales</taxon>
        <taxon>Patulibacteraceae</taxon>
        <taxon>Patulibacter</taxon>
    </lineage>
</organism>
<proteinExistence type="inferred from homology"/>
<dbReference type="PANTHER" id="PTHR30625">
    <property type="entry name" value="PROTEIN TOLQ"/>
    <property type="match status" value="1"/>
</dbReference>
<keyword evidence="10" id="KW-1185">Reference proteome</keyword>
<evidence type="ECO:0000256" key="7">
    <source>
        <dbReference type="SAM" id="Phobius"/>
    </source>
</evidence>
<feature type="transmembrane region" description="Helical" evidence="7">
    <location>
        <begin position="158"/>
        <end position="178"/>
    </location>
</feature>
<dbReference type="InterPro" id="IPR050790">
    <property type="entry name" value="ExbB/TolQ_transport"/>
</dbReference>
<keyword evidence="2" id="KW-1003">Cell membrane</keyword>
<evidence type="ECO:0000256" key="3">
    <source>
        <dbReference type="ARBA" id="ARBA00022692"/>
    </source>
</evidence>
<comment type="subcellular location">
    <subcellularLocation>
        <location evidence="1">Cell membrane</location>
        <topology evidence="1">Multi-pass membrane protein</topology>
    </subcellularLocation>
    <subcellularLocation>
        <location evidence="6">Membrane</location>
        <topology evidence="6">Multi-pass membrane protein</topology>
    </subcellularLocation>
</comment>
<reference evidence="9 10" key="1">
    <citation type="journal article" date="2013" name="Biodegradation">
        <title>Quantitative proteomic analysis of ibuprofen-degrading Patulibacter sp. strain I11.</title>
        <authorList>
            <person name="Almeida B."/>
            <person name="Kjeldal H."/>
            <person name="Lolas I."/>
            <person name="Knudsen A.D."/>
            <person name="Carvalho G."/>
            <person name="Nielsen K.L."/>
            <person name="Barreto Crespo M.T."/>
            <person name="Stensballe A."/>
            <person name="Nielsen J.L."/>
        </authorList>
    </citation>
    <scope>NUCLEOTIDE SEQUENCE [LARGE SCALE GENOMIC DNA]</scope>
    <source>
        <strain evidence="9 10">I11</strain>
    </source>
</reference>
<evidence type="ECO:0000256" key="1">
    <source>
        <dbReference type="ARBA" id="ARBA00004651"/>
    </source>
</evidence>
<dbReference type="PATRIC" id="fig|1097667.3.peg.10"/>
<keyword evidence="6" id="KW-0813">Transport</keyword>
<keyword evidence="6" id="KW-0653">Protein transport</keyword>
<name>H0DZQ5_9ACTN</name>
<keyword evidence="3 7" id="KW-0812">Transmembrane</keyword>
<dbReference type="AlphaFoldDB" id="H0DZQ5"/>
<evidence type="ECO:0000256" key="5">
    <source>
        <dbReference type="ARBA" id="ARBA00023136"/>
    </source>
</evidence>
<feature type="transmembrane region" description="Helical" evidence="7">
    <location>
        <begin position="12"/>
        <end position="36"/>
    </location>
</feature>
<keyword evidence="4 7" id="KW-1133">Transmembrane helix</keyword>
<evidence type="ECO:0000313" key="9">
    <source>
        <dbReference type="EMBL" id="EHN13009.1"/>
    </source>
</evidence>